<evidence type="ECO:0000259" key="4">
    <source>
        <dbReference type="Pfam" id="PF18962"/>
    </source>
</evidence>
<dbReference type="Gene3D" id="2.130.10.130">
    <property type="entry name" value="Integrin alpha, N-terminal"/>
    <property type="match status" value="1"/>
</dbReference>
<name>A0ABU2YLH9_9FLAO</name>
<organism evidence="5 6">
    <name type="scientific">Microcosmobacter mediterraneus</name>
    <dbReference type="NCBI Taxonomy" id="3075607"/>
    <lineage>
        <taxon>Bacteria</taxon>
        <taxon>Pseudomonadati</taxon>
        <taxon>Bacteroidota</taxon>
        <taxon>Flavobacteriia</taxon>
        <taxon>Flavobacteriales</taxon>
        <taxon>Flavobacteriaceae</taxon>
        <taxon>Microcosmobacter</taxon>
    </lineage>
</organism>
<dbReference type="PANTHER" id="PTHR16026">
    <property type="entry name" value="CARTILAGE ACIDIC PROTEIN 1"/>
    <property type="match status" value="1"/>
</dbReference>
<evidence type="ECO:0000313" key="5">
    <source>
        <dbReference type="EMBL" id="MDT0558130.1"/>
    </source>
</evidence>
<evidence type="ECO:0000313" key="6">
    <source>
        <dbReference type="Proteomes" id="UP001259492"/>
    </source>
</evidence>
<protein>
    <submittedName>
        <fullName evidence="5">FG-GAP-like repeat-containing protein</fullName>
    </submittedName>
</protein>
<dbReference type="Proteomes" id="UP001259492">
    <property type="component" value="Unassembled WGS sequence"/>
</dbReference>
<dbReference type="RefSeq" id="WP_311426899.1">
    <property type="nucleotide sequence ID" value="NZ_JAVRIA010000002.1"/>
</dbReference>
<keyword evidence="6" id="KW-1185">Reference proteome</keyword>
<feature type="domain" description="ASPIC/UnbV" evidence="3">
    <location>
        <begin position="529"/>
        <end position="594"/>
    </location>
</feature>
<dbReference type="NCBIfam" id="TIGR04183">
    <property type="entry name" value="Por_Secre_tail"/>
    <property type="match status" value="1"/>
</dbReference>
<feature type="signal peptide" evidence="2">
    <location>
        <begin position="1"/>
        <end position="19"/>
    </location>
</feature>
<dbReference type="InterPro" id="IPR028994">
    <property type="entry name" value="Integrin_alpha_N"/>
</dbReference>
<comment type="caution">
    <text evidence="5">The sequence shown here is derived from an EMBL/GenBank/DDBJ whole genome shotgun (WGS) entry which is preliminary data.</text>
</comment>
<feature type="domain" description="Secretion system C-terminal sorting" evidence="4">
    <location>
        <begin position="615"/>
        <end position="683"/>
    </location>
</feature>
<gene>
    <name evidence="5" type="ORF">RM697_05705</name>
</gene>
<accession>A0ABU2YLH9</accession>
<evidence type="ECO:0000259" key="3">
    <source>
        <dbReference type="Pfam" id="PF07593"/>
    </source>
</evidence>
<proteinExistence type="predicted"/>
<dbReference type="SUPFAM" id="SSF69318">
    <property type="entry name" value="Integrin alpha N-terminal domain"/>
    <property type="match status" value="2"/>
</dbReference>
<keyword evidence="1 2" id="KW-0732">Signal</keyword>
<dbReference type="InterPro" id="IPR027039">
    <property type="entry name" value="Crtac1"/>
</dbReference>
<reference evidence="5 6" key="1">
    <citation type="submission" date="2023-09" db="EMBL/GenBank/DDBJ databases">
        <authorList>
            <person name="Rey-Velasco X."/>
        </authorList>
    </citation>
    <scope>NUCLEOTIDE SEQUENCE [LARGE SCALE GENOMIC DNA]</scope>
    <source>
        <strain evidence="5 6">W332</strain>
    </source>
</reference>
<evidence type="ECO:0000256" key="1">
    <source>
        <dbReference type="ARBA" id="ARBA00022729"/>
    </source>
</evidence>
<dbReference type="Pfam" id="PF18962">
    <property type="entry name" value="Por_Secre_tail"/>
    <property type="match status" value="1"/>
</dbReference>
<sequence>MKKQLLLILGLCISSIGMSQDECASAIAITAGLHTVDAVNGNEIPSPICAENGNGASAGEWYTYTPSEDYNITITSDLQQNSGGDTRFHVYTGNCGALACHAGDDDGGNIGNGYLSYEAFNVTGGTTYYIAWDNNWQSGGFDFELIENDPIQPPPPPPVTFTSQGISTSGSSLAVVDMNGDFLDDLVSISSTNVNVNFQESTGGFEVRNITTPPAAYTPSWSMAAGDFNADGYNDLLYGNGSGVTFMRTVVNSGTNTNSDPYDDLAGFDELHTNDYVFSQRSNFADIDNDGNLDGFVCHDVAPNVYYLNDGSGNLEFHQSDDPDAPVSLGVYSSGGNYGSIWIDYDNDRDLDMFIAKCGGGPERSANEMHTNDGSGNYSQNAQDLNLYDSMQTWSSAWGDFDNDGDMDVFVGASSGSHKLMRNDNGMFVNATTGSGISALTDTSIETVTHDLDNDGNLDVISGGNVLLGNGDLTFTVYEGLLPLGGGAYGDVNNDGFIDGFNGTLYLNDTNANNWIKIHTVGTVSNKNGIGARVEVHTASGVRIRDVRSGDGFRYMSSLNTHVGLGSDATIDQIIIYWPSGIVDTVNNPDVNTPITVVEGDTLGIVDEALADLIIHPNPVKDILTIATTAQLTDYIATIFDINGKRVMNSKLDSEQLNVSDLQSGVYFLRLEAEGKSIKRKFIKQ</sequence>
<dbReference type="InterPro" id="IPR026444">
    <property type="entry name" value="Secre_tail"/>
</dbReference>
<dbReference type="InterPro" id="IPR013517">
    <property type="entry name" value="FG-GAP"/>
</dbReference>
<dbReference type="Pfam" id="PF07593">
    <property type="entry name" value="UnbV_ASPIC"/>
    <property type="match status" value="1"/>
</dbReference>
<dbReference type="Pfam" id="PF13517">
    <property type="entry name" value="FG-GAP_3"/>
    <property type="match status" value="2"/>
</dbReference>
<evidence type="ECO:0000256" key="2">
    <source>
        <dbReference type="SAM" id="SignalP"/>
    </source>
</evidence>
<dbReference type="EMBL" id="JAVRIA010000002">
    <property type="protein sequence ID" value="MDT0558130.1"/>
    <property type="molecule type" value="Genomic_DNA"/>
</dbReference>
<dbReference type="PANTHER" id="PTHR16026:SF0">
    <property type="entry name" value="CARTILAGE ACIDIC PROTEIN 1"/>
    <property type="match status" value="1"/>
</dbReference>
<feature type="chain" id="PRO_5047101086" evidence="2">
    <location>
        <begin position="20"/>
        <end position="685"/>
    </location>
</feature>
<dbReference type="InterPro" id="IPR011519">
    <property type="entry name" value="UnbV_ASPIC"/>
</dbReference>